<evidence type="ECO:0000256" key="1">
    <source>
        <dbReference type="SAM" id="MobiDB-lite"/>
    </source>
</evidence>
<gene>
    <name evidence="3" type="ORF">HXX76_001269</name>
</gene>
<feature type="region of interest" description="Disordered" evidence="1">
    <location>
        <begin position="189"/>
        <end position="221"/>
    </location>
</feature>
<protein>
    <recommendedName>
        <fullName evidence="5">Bifunctional inhibitor/plant lipid transfer protein/seed storage helical domain-containing protein</fullName>
    </recommendedName>
</protein>
<proteinExistence type="predicted"/>
<dbReference type="Proteomes" id="UP000650467">
    <property type="component" value="Unassembled WGS sequence"/>
</dbReference>
<dbReference type="AlphaFoldDB" id="A0A835WBY4"/>
<evidence type="ECO:0000313" key="4">
    <source>
        <dbReference type="Proteomes" id="UP000650467"/>
    </source>
</evidence>
<dbReference type="EMBL" id="JAEHOC010000002">
    <property type="protein sequence ID" value="KAG2444522.1"/>
    <property type="molecule type" value="Genomic_DNA"/>
</dbReference>
<evidence type="ECO:0000313" key="3">
    <source>
        <dbReference type="EMBL" id="KAG2444522.1"/>
    </source>
</evidence>
<evidence type="ECO:0008006" key="5">
    <source>
        <dbReference type="Google" id="ProtNLM"/>
    </source>
</evidence>
<accession>A0A835WBY4</accession>
<keyword evidence="4" id="KW-1185">Reference proteome</keyword>
<dbReference type="OrthoDB" id="540242at2759"/>
<feature type="compositionally biased region" description="Low complexity" evidence="1">
    <location>
        <begin position="191"/>
        <end position="207"/>
    </location>
</feature>
<sequence>MASTPPQSRRRQPLPAALLLAALLAAAAPSLLLPVSAQAALPDKGSCVSTAASQQNNLNVLAPCVGGPTSSCCSTVNGFAGPGAPLAYCLCYPDLLEQLLETVESNSLAKRFGVDRNLVSSVLNSCNIPNANKAGSCPATPGGPGVSVTAPGTTVGVAPGGATSVTAPGTNVNAGPGGTSVTAPFTNVNVGGASKPGPATAPAAAAGPAPPQPASGGRPPFGSRIVKALQMYCDTHPWHPACSK</sequence>
<organism evidence="3 4">
    <name type="scientific">Chlamydomonas incerta</name>
    <dbReference type="NCBI Taxonomy" id="51695"/>
    <lineage>
        <taxon>Eukaryota</taxon>
        <taxon>Viridiplantae</taxon>
        <taxon>Chlorophyta</taxon>
        <taxon>core chlorophytes</taxon>
        <taxon>Chlorophyceae</taxon>
        <taxon>CS clade</taxon>
        <taxon>Chlamydomonadales</taxon>
        <taxon>Chlamydomonadaceae</taxon>
        <taxon>Chlamydomonas</taxon>
    </lineage>
</organism>
<evidence type="ECO:0000256" key="2">
    <source>
        <dbReference type="SAM" id="SignalP"/>
    </source>
</evidence>
<reference evidence="3" key="1">
    <citation type="journal article" date="2020" name="bioRxiv">
        <title>Comparative genomics of Chlamydomonas.</title>
        <authorList>
            <person name="Craig R.J."/>
            <person name="Hasan A.R."/>
            <person name="Ness R.W."/>
            <person name="Keightley P.D."/>
        </authorList>
    </citation>
    <scope>NUCLEOTIDE SEQUENCE</scope>
    <source>
        <strain evidence="3">SAG 7.73</strain>
    </source>
</reference>
<dbReference type="InterPro" id="IPR006311">
    <property type="entry name" value="TAT_signal"/>
</dbReference>
<comment type="caution">
    <text evidence="3">The sequence shown here is derived from an EMBL/GenBank/DDBJ whole genome shotgun (WGS) entry which is preliminary data.</text>
</comment>
<name>A0A835WBY4_CHLIN</name>
<dbReference type="PROSITE" id="PS51318">
    <property type="entry name" value="TAT"/>
    <property type="match status" value="1"/>
</dbReference>
<keyword evidence="2" id="KW-0732">Signal</keyword>
<feature type="chain" id="PRO_5032402686" description="Bifunctional inhibitor/plant lipid transfer protein/seed storage helical domain-containing protein" evidence="2">
    <location>
        <begin position="40"/>
        <end position="244"/>
    </location>
</feature>
<feature type="signal peptide" evidence="2">
    <location>
        <begin position="1"/>
        <end position="39"/>
    </location>
</feature>